<proteinExistence type="predicted"/>
<dbReference type="InterPro" id="IPR018490">
    <property type="entry name" value="cNMP-bd_dom_sf"/>
</dbReference>
<keyword evidence="4" id="KW-1185">Reference proteome</keyword>
<dbReference type="InterPro" id="IPR000595">
    <property type="entry name" value="cNMP-bd_dom"/>
</dbReference>
<dbReference type="Proteomes" id="UP000537592">
    <property type="component" value="Unassembled WGS sequence"/>
</dbReference>
<name>A0A7W6EFI8_9HYPH</name>
<dbReference type="PANTHER" id="PTHR24567:SF74">
    <property type="entry name" value="HTH-TYPE TRANSCRIPTIONAL REGULATOR ARCR"/>
    <property type="match status" value="1"/>
</dbReference>
<dbReference type="GO" id="GO:0005829">
    <property type="term" value="C:cytosol"/>
    <property type="evidence" value="ECO:0007669"/>
    <property type="project" value="TreeGrafter"/>
</dbReference>
<dbReference type="PANTHER" id="PTHR24567">
    <property type="entry name" value="CRP FAMILY TRANSCRIPTIONAL REGULATORY PROTEIN"/>
    <property type="match status" value="1"/>
</dbReference>
<feature type="compositionally biased region" description="Acidic residues" evidence="1">
    <location>
        <begin position="167"/>
        <end position="176"/>
    </location>
</feature>
<evidence type="ECO:0000313" key="3">
    <source>
        <dbReference type="EMBL" id="MBB3808879.1"/>
    </source>
</evidence>
<dbReference type="EMBL" id="JACICC010000002">
    <property type="protein sequence ID" value="MBB3808879.1"/>
    <property type="molecule type" value="Genomic_DNA"/>
</dbReference>
<sequence length="176" mass="18730">MSLSDDIALLSALPVFAGFEQAALRRLAQSAQTRNIRTGEVLYRQGEPAEGGYVLVSGSLSLQDADGRRRQVSPGSLLGEPALVIETQWLTTAVADEDSAVLRLSRALMGRVIQEFPHSAAALQQALAVPFRRLSMELDVVSRLLQSAQGALEQGTLEPASGAVADEQADDDASRS</sequence>
<dbReference type="InterPro" id="IPR050397">
    <property type="entry name" value="Env_Response_Regulators"/>
</dbReference>
<evidence type="ECO:0000256" key="1">
    <source>
        <dbReference type="SAM" id="MobiDB-lite"/>
    </source>
</evidence>
<dbReference type="Pfam" id="PF00027">
    <property type="entry name" value="cNMP_binding"/>
    <property type="match status" value="1"/>
</dbReference>
<dbReference type="GO" id="GO:0003700">
    <property type="term" value="F:DNA-binding transcription factor activity"/>
    <property type="evidence" value="ECO:0007669"/>
    <property type="project" value="TreeGrafter"/>
</dbReference>
<dbReference type="CDD" id="cd00038">
    <property type="entry name" value="CAP_ED"/>
    <property type="match status" value="1"/>
</dbReference>
<evidence type="ECO:0000313" key="4">
    <source>
        <dbReference type="Proteomes" id="UP000537592"/>
    </source>
</evidence>
<evidence type="ECO:0000259" key="2">
    <source>
        <dbReference type="PROSITE" id="PS50042"/>
    </source>
</evidence>
<dbReference type="RefSeq" id="WP_183750905.1">
    <property type="nucleotide sequence ID" value="NZ_JACICC010000002.1"/>
</dbReference>
<dbReference type="PROSITE" id="PS50042">
    <property type="entry name" value="CNMP_BINDING_3"/>
    <property type="match status" value="1"/>
</dbReference>
<accession>A0A7W6EFI8</accession>
<feature type="domain" description="Cyclic nucleotide-binding" evidence="2">
    <location>
        <begin position="15"/>
        <end position="113"/>
    </location>
</feature>
<gene>
    <name evidence="3" type="ORF">FHS81_000949</name>
</gene>
<dbReference type="AlphaFoldDB" id="A0A7W6EFI8"/>
<dbReference type="SUPFAM" id="SSF51206">
    <property type="entry name" value="cAMP-binding domain-like"/>
    <property type="match status" value="1"/>
</dbReference>
<organism evidence="3 4">
    <name type="scientific">Pseudochelatococcus contaminans</name>
    <dbReference type="NCBI Taxonomy" id="1538103"/>
    <lineage>
        <taxon>Bacteria</taxon>
        <taxon>Pseudomonadati</taxon>
        <taxon>Pseudomonadota</taxon>
        <taxon>Alphaproteobacteria</taxon>
        <taxon>Hyphomicrobiales</taxon>
        <taxon>Chelatococcaceae</taxon>
        <taxon>Pseudochelatococcus</taxon>
    </lineage>
</organism>
<dbReference type="InterPro" id="IPR014710">
    <property type="entry name" value="RmlC-like_jellyroll"/>
</dbReference>
<feature type="region of interest" description="Disordered" evidence="1">
    <location>
        <begin position="155"/>
        <end position="176"/>
    </location>
</feature>
<reference evidence="3 4" key="1">
    <citation type="submission" date="2020-08" db="EMBL/GenBank/DDBJ databases">
        <title>Genomic Encyclopedia of Type Strains, Phase IV (KMG-IV): sequencing the most valuable type-strain genomes for metagenomic binning, comparative biology and taxonomic classification.</title>
        <authorList>
            <person name="Goeker M."/>
        </authorList>
    </citation>
    <scope>NUCLEOTIDE SEQUENCE [LARGE SCALE GENOMIC DNA]</scope>
    <source>
        <strain evidence="3 4">DSM 28760</strain>
    </source>
</reference>
<dbReference type="Gene3D" id="2.60.120.10">
    <property type="entry name" value="Jelly Rolls"/>
    <property type="match status" value="1"/>
</dbReference>
<comment type="caution">
    <text evidence="3">The sequence shown here is derived from an EMBL/GenBank/DDBJ whole genome shotgun (WGS) entry which is preliminary data.</text>
</comment>
<protein>
    <submittedName>
        <fullName evidence="3">CRP-like cAMP-binding protein</fullName>
    </submittedName>
</protein>
<dbReference type="SMART" id="SM00100">
    <property type="entry name" value="cNMP"/>
    <property type="match status" value="1"/>
</dbReference>